<gene>
    <name evidence="1" type="ORF">S01H4_37316</name>
</gene>
<name>X1BU48_9ZZZZ</name>
<protein>
    <submittedName>
        <fullName evidence="1">Uncharacterized protein</fullName>
    </submittedName>
</protein>
<sequence length="292" mass="33870">NNTMMELLKLLIDEEQLNFIMAFSKKQSQTMEQLKKSSKMSEDEIIAHVEKLAKKGFIFNQPNSKGIMVYRLMPLVMVGAFEYTFMKKIEFSKENEKIAILFAKLWDELADFIQDNYDMILPLFQRMLPFDRTVPFLDKNIEGEEIQITINKELEVPEEKVITTQNVEEIIQKFDEIAVGHCFCRHHQDLLSNPCKQTDLRENCFTFGKSAKYVAEQGFGRMISKQEALTILKASEKDGLVHKAWHPHSDISKAETSICNCCKCCCGIFDWWRKGTTAMINSTNFLSYIDKN</sequence>
<dbReference type="AlphaFoldDB" id="X1BU48"/>
<accession>X1BU48</accession>
<evidence type="ECO:0000313" key="1">
    <source>
        <dbReference type="EMBL" id="GAG99284.1"/>
    </source>
</evidence>
<reference evidence="1" key="1">
    <citation type="journal article" date="2014" name="Front. Microbiol.">
        <title>High frequency of phylogenetically diverse reductive dehalogenase-homologous genes in deep subseafloor sedimentary metagenomes.</title>
        <authorList>
            <person name="Kawai M."/>
            <person name="Futagami T."/>
            <person name="Toyoda A."/>
            <person name="Takaki Y."/>
            <person name="Nishi S."/>
            <person name="Hori S."/>
            <person name="Arai W."/>
            <person name="Tsubouchi T."/>
            <person name="Morono Y."/>
            <person name="Uchiyama I."/>
            <person name="Ito T."/>
            <person name="Fujiyama A."/>
            <person name="Inagaki F."/>
            <person name="Takami H."/>
        </authorList>
    </citation>
    <scope>NUCLEOTIDE SEQUENCE</scope>
    <source>
        <strain evidence="1">Expedition CK06-06</strain>
    </source>
</reference>
<proteinExistence type="predicted"/>
<comment type="caution">
    <text evidence="1">The sequence shown here is derived from an EMBL/GenBank/DDBJ whole genome shotgun (WGS) entry which is preliminary data.</text>
</comment>
<organism evidence="1">
    <name type="scientific">marine sediment metagenome</name>
    <dbReference type="NCBI Taxonomy" id="412755"/>
    <lineage>
        <taxon>unclassified sequences</taxon>
        <taxon>metagenomes</taxon>
        <taxon>ecological metagenomes</taxon>
    </lineage>
</organism>
<dbReference type="EMBL" id="BART01020035">
    <property type="protein sequence ID" value="GAG99284.1"/>
    <property type="molecule type" value="Genomic_DNA"/>
</dbReference>
<feature type="non-terminal residue" evidence="1">
    <location>
        <position position="1"/>
    </location>
</feature>
<feature type="non-terminal residue" evidence="1">
    <location>
        <position position="292"/>
    </location>
</feature>